<evidence type="ECO:0000259" key="2">
    <source>
        <dbReference type="Pfam" id="PF04773"/>
    </source>
</evidence>
<keyword evidence="1" id="KW-1133">Transmembrane helix</keyword>
<dbReference type="GO" id="GO:0016989">
    <property type="term" value="F:sigma factor antagonist activity"/>
    <property type="evidence" value="ECO:0007669"/>
    <property type="project" value="TreeGrafter"/>
</dbReference>
<keyword evidence="1" id="KW-0472">Membrane</keyword>
<comment type="caution">
    <text evidence="3">The sequence shown here is derived from an EMBL/GenBank/DDBJ whole genome shotgun (WGS) entry which is preliminary data.</text>
</comment>
<reference evidence="3 4" key="1">
    <citation type="journal article" date="2013" name="Stand. Genomic Sci.">
        <title>Genomic Encyclopedia of Type Strains, Phase I: The one thousand microbial genomes (KMG-I) project.</title>
        <authorList>
            <person name="Kyrpides N.C."/>
            <person name="Woyke T."/>
            <person name="Eisen J.A."/>
            <person name="Garrity G."/>
            <person name="Lilburn T.G."/>
            <person name="Beck B.J."/>
            <person name="Whitman W.B."/>
            <person name="Hugenholtz P."/>
            <person name="Klenk H.P."/>
        </authorList>
    </citation>
    <scope>NUCLEOTIDE SEQUENCE [LARGE SCALE GENOMIC DNA]</scope>
    <source>
        <strain evidence="3 4">DSM 13484</strain>
    </source>
</reference>
<dbReference type="OrthoDB" id="923517at2"/>
<dbReference type="Proteomes" id="UP000316778">
    <property type="component" value="Unassembled WGS sequence"/>
</dbReference>
<gene>
    <name evidence="3" type="ORF">LX66_5368</name>
</gene>
<dbReference type="InterPro" id="IPR006860">
    <property type="entry name" value="FecR"/>
</dbReference>
<dbReference type="InterPro" id="IPR012373">
    <property type="entry name" value="Ferrdict_sens_TM"/>
</dbReference>
<feature type="domain" description="FecR protein" evidence="2">
    <location>
        <begin position="52"/>
        <end position="150"/>
    </location>
</feature>
<keyword evidence="1" id="KW-0812">Transmembrane</keyword>
<evidence type="ECO:0000313" key="3">
    <source>
        <dbReference type="EMBL" id="TWI82051.1"/>
    </source>
</evidence>
<dbReference type="Gene3D" id="2.60.120.1440">
    <property type="match status" value="1"/>
</dbReference>
<accession>A0A562SL73</accession>
<proteinExistence type="predicted"/>
<name>A0A562SL73_CHIJA</name>
<sequence length="182" mass="21125">MDYHHTLEAPSGIFSASMRRKFLHRRWMWLAAVLLFLLSFALWQWFGTNMTEIRTNAEKRTQVTLPDHTEVLLNTGTTFRYRKLFNDYARREVWLNGDAVFQVPEQEVNTGHQARPFIVHTAGMDITGAGSSFRVTAHRRTTRVSLEAGSLHIHFKDKKLADRRLEPGQTLIYNGKDQPQVQ</sequence>
<dbReference type="AlphaFoldDB" id="A0A562SL73"/>
<dbReference type="PANTHER" id="PTHR30273:SF2">
    <property type="entry name" value="PROTEIN FECR"/>
    <property type="match status" value="1"/>
</dbReference>
<dbReference type="Pfam" id="PF04773">
    <property type="entry name" value="FecR"/>
    <property type="match status" value="1"/>
</dbReference>
<evidence type="ECO:0000256" key="1">
    <source>
        <dbReference type="SAM" id="Phobius"/>
    </source>
</evidence>
<dbReference type="EMBL" id="VLLG01000007">
    <property type="protein sequence ID" value="TWI82051.1"/>
    <property type="molecule type" value="Genomic_DNA"/>
</dbReference>
<protein>
    <submittedName>
        <fullName evidence="3">FecR family protein</fullName>
    </submittedName>
</protein>
<dbReference type="RefSeq" id="WP_145719179.1">
    <property type="nucleotide sequence ID" value="NZ_BAAAFY010000003.1"/>
</dbReference>
<feature type="transmembrane region" description="Helical" evidence="1">
    <location>
        <begin position="27"/>
        <end position="46"/>
    </location>
</feature>
<keyword evidence="4" id="KW-1185">Reference proteome</keyword>
<organism evidence="3 4">
    <name type="scientific">Chitinophaga japonensis</name>
    <name type="common">Flexibacter japonensis</name>
    <dbReference type="NCBI Taxonomy" id="104662"/>
    <lineage>
        <taxon>Bacteria</taxon>
        <taxon>Pseudomonadati</taxon>
        <taxon>Bacteroidota</taxon>
        <taxon>Chitinophagia</taxon>
        <taxon>Chitinophagales</taxon>
        <taxon>Chitinophagaceae</taxon>
        <taxon>Chitinophaga</taxon>
    </lineage>
</organism>
<dbReference type="PANTHER" id="PTHR30273">
    <property type="entry name" value="PERIPLASMIC SIGNAL SENSOR AND SIGMA FACTOR ACTIVATOR FECR-RELATED"/>
    <property type="match status" value="1"/>
</dbReference>
<evidence type="ECO:0000313" key="4">
    <source>
        <dbReference type="Proteomes" id="UP000316778"/>
    </source>
</evidence>